<dbReference type="EMBL" id="CAJVPT010042539">
    <property type="protein sequence ID" value="CAG8730274.1"/>
    <property type="molecule type" value="Genomic_DNA"/>
</dbReference>
<accession>A0ACA9Q2C0</accession>
<feature type="non-terminal residue" evidence="1">
    <location>
        <position position="1"/>
    </location>
</feature>
<sequence length="289" mass="32347">NGPSALLVVTTYPDCSALIVEYSAEERALVVKETHKLVSPYGLPLAGCNPCAVSADRQYAAISLYQGIMHILQFTRKSGSIQVSLKFECQLSVLWMDSLRGKQILTTINNRIPELLMSSFCFTPRINGELMVALLHRSHTGRRHIVTRRIDEINKELPPGSESWILGEDEFKSLIPILPSQGGYGGLLVLGEDTLAFYELSPPKISQSPRRMRKQSVAAERKPDVILDWNYSIIAGDKYGKLILLTMLRSRESKKIHNMAIDDLGETKLVETRQFSEYAEVPQAEFPGL</sequence>
<gene>
    <name evidence="1" type="ORF">ACOLOM_LOCUS11593</name>
</gene>
<feature type="non-terminal residue" evidence="1">
    <location>
        <position position="289"/>
    </location>
</feature>
<keyword evidence="2" id="KW-1185">Reference proteome</keyword>
<evidence type="ECO:0000313" key="2">
    <source>
        <dbReference type="Proteomes" id="UP000789525"/>
    </source>
</evidence>
<proteinExistence type="predicted"/>
<reference evidence="1" key="1">
    <citation type="submission" date="2021-06" db="EMBL/GenBank/DDBJ databases">
        <authorList>
            <person name="Kallberg Y."/>
            <person name="Tangrot J."/>
            <person name="Rosling A."/>
        </authorList>
    </citation>
    <scope>NUCLEOTIDE SEQUENCE</scope>
    <source>
        <strain evidence="1">CL356</strain>
    </source>
</reference>
<organism evidence="1 2">
    <name type="scientific">Acaulospora colombiana</name>
    <dbReference type="NCBI Taxonomy" id="27376"/>
    <lineage>
        <taxon>Eukaryota</taxon>
        <taxon>Fungi</taxon>
        <taxon>Fungi incertae sedis</taxon>
        <taxon>Mucoromycota</taxon>
        <taxon>Glomeromycotina</taxon>
        <taxon>Glomeromycetes</taxon>
        <taxon>Diversisporales</taxon>
        <taxon>Acaulosporaceae</taxon>
        <taxon>Acaulospora</taxon>
    </lineage>
</organism>
<comment type="caution">
    <text evidence="1">The sequence shown here is derived from an EMBL/GenBank/DDBJ whole genome shotgun (WGS) entry which is preliminary data.</text>
</comment>
<name>A0ACA9Q2C0_9GLOM</name>
<protein>
    <submittedName>
        <fullName evidence="1">10686_t:CDS:1</fullName>
    </submittedName>
</protein>
<evidence type="ECO:0000313" key="1">
    <source>
        <dbReference type="EMBL" id="CAG8730274.1"/>
    </source>
</evidence>
<dbReference type="Proteomes" id="UP000789525">
    <property type="component" value="Unassembled WGS sequence"/>
</dbReference>